<keyword evidence="2" id="KW-1185">Reference proteome</keyword>
<sequence length="66" mass="7220">MDEISAFAQKFDDGVKVGHEKVREEGEKRAKLAVAKTSLKAGVSVDVIVQITGLSLDEIKQLDLHK</sequence>
<gene>
    <name evidence="1" type="ORF">JTE90_008780</name>
</gene>
<dbReference type="AlphaFoldDB" id="A0AAV6V4N0"/>
<dbReference type="EMBL" id="JAFNEN010000153">
    <property type="protein sequence ID" value="KAG8191715.1"/>
    <property type="molecule type" value="Genomic_DNA"/>
</dbReference>
<name>A0AAV6V4N0_9ARAC</name>
<reference evidence="1 2" key="1">
    <citation type="journal article" date="2022" name="Nat. Ecol. Evol.">
        <title>A masculinizing supergene underlies an exaggerated male reproductive morph in a spider.</title>
        <authorList>
            <person name="Hendrickx F."/>
            <person name="De Corte Z."/>
            <person name="Sonet G."/>
            <person name="Van Belleghem S.M."/>
            <person name="Kostlbacher S."/>
            <person name="Vangestel C."/>
        </authorList>
    </citation>
    <scope>NUCLEOTIDE SEQUENCE [LARGE SCALE GENOMIC DNA]</scope>
    <source>
        <strain evidence="1">W744_W776</strain>
    </source>
</reference>
<comment type="caution">
    <text evidence="1">The sequence shown here is derived from an EMBL/GenBank/DDBJ whole genome shotgun (WGS) entry which is preliminary data.</text>
</comment>
<dbReference type="Proteomes" id="UP000827092">
    <property type="component" value="Unassembled WGS sequence"/>
</dbReference>
<proteinExistence type="predicted"/>
<evidence type="ECO:0000313" key="1">
    <source>
        <dbReference type="EMBL" id="KAG8191715.1"/>
    </source>
</evidence>
<organism evidence="1 2">
    <name type="scientific">Oedothorax gibbosus</name>
    <dbReference type="NCBI Taxonomy" id="931172"/>
    <lineage>
        <taxon>Eukaryota</taxon>
        <taxon>Metazoa</taxon>
        <taxon>Ecdysozoa</taxon>
        <taxon>Arthropoda</taxon>
        <taxon>Chelicerata</taxon>
        <taxon>Arachnida</taxon>
        <taxon>Araneae</taxon>
        <taxon>Araneomorphae</taxon>
        <taxon>Entelegynae</taxon>
        <taxon>Araneoidea</taxon>
        <taxon>Linyphiidae</taxon>
        <taxon>Erigoninae</taxon>
        <taxon>Oedothorax</taxon>
    </lineage>
</organism>
<evidence type="ECO:0008006" key="3">
    <source>
        <dbReference type="Google" id="ProtNLM"/>
    </source>
</evidence>
<evidence type="ECO:0000313" key="2">
    <source>
        <dbReference type="Proteomes" id="UP000827092"/>
    </source>
</evidence>
<accession>A0AAV6V4N0</accession>
<protein>
    <recommendedName>
        <fullName evidence="3">Transposase</fullName>
    </recommendedName>
</protein>